<evidence type="ECO:0000313" key="2">
    <source>
        <dbReference type="Proteomes" id="UP000193827"/>
    </source>
</evidence>
<dbReference type="RefSeq" id="WP_085892510.1">
    <property type="nucleotide sequence ID" value="NZ_FWFL01000005.1"/>
</dbReference>
<dbReference type="Proteomes" id="UP000193827">
    <property type="component" value="Unassembled WGS sequence"/>
</dbReference>
<reference evidence="1 2" key="1">
    <citation type="submission" date="2017-03" db="EMBL/GenBank/DDBJ databases">
        <authorList>
            <person name="Afonso C.L."/>
            <person name="Miller P.J."/>
            <person name="Scott M.A."/>
            <person name="Spackman E."/>
            <person name="Goraichik I."/>
            <person name="Dimitrov K.M."/>
            <person name="Suarez D.L."/>
            <person name="Swayne D.E."/>
        </authorList>
    </citation>
    <scope>NUCLEOTIDE SEQUENCE [LARGE SCALE GENOMIC DNA]</scope>
    <source>
        <strain evidence="1 2">CECT 8287</strain>
    </source>
</reference>
<dbReference type="OrthoDB" id="7002638at2"/>
<organism evidence="1 2">
    <name type="scientific">Roseovarius litorisediminis</name>
    <dbReference type="NCBI Taxonomy" id="1312363"/>
    <lineage>
        <taxon>Bacteria</taxon>
        <taxon>Pseudomonadati</taxon>
        <taxon>Pseudomonadota</taxon>
        <taxon>Alphaproteobacteria</taxon>
        <taxon>Rhodobacterales</taxon>
        <taxon>Roseobacteraceae</taxon>
        <taxon>Roseovarius</taxon>
    </lineage>
</organism>
<name>A0A1Y5SPT1_9RHOB</name>
<sequence>MIKIKIELGGSDRVAILFSFPNNKSLGWSLEETVVHWINQTLTRDGYNAAGLPPVIVAEVEISGGNVTLVLSSEVDLAHVLTRYQAIIPKFLEIGWKAYSTVVPILKKEGRWDPRGKGWRFFLPLGLPMLNQKTLQFFHYPPIKMLQAMQDYLDDPVPHRLENLLMVNGVSDRADAQTYETIVDGAPIAAPDDEGSAKCSKCDPEWGCIPIQFFMEYQKGMVELLLHESANCPGYTLPIVVYGSHPRKIFSEQFLGGDMVKVNVPVCAEIVPGLKTWIIGANHPYNFYWTAQADSDPEKGSVGDGEMNLAHCASPPSEGGKSAVDLMQGDLITTRWQKDMAGNPSMDGNMVLRAAQAHWTNPENDNMRCALTQSQATLLYTNKEQTTFTFRVGVEDAAKACSDNENKTCSFKV</sequence>
<dbReference type="AlphaFoldDB" id="A0A1Y5SPT1"/>
<dbReference type="EMBL" id="FWFL01000005">
    <property type="protein sequence ID" value="SLN45013.1"/>
    <property type="molecule type" value="Genomic_DNA"/>
</dbReference>
<evidence type="ECO:0000313" key="1">
    <source>
        <dbReference type="EMBL" id="SLN45013.1"/>
    </source>
</evidence>
<proteinExistence type="predicted"/>
<accession>A0A1Y5SPT1</accession>
<gene>
    <name evidence="1" type="ORF">PEL8287_02302</name>
</gene>
<protein>
    <submittedName>
        <fullName evidence="1">Uncharacterized protein</fullName>
    </submittedName>
</protein>
<keyword evidence="2" id="KW-1185">Reference proteome</keyword>